<feature type="compositionally biased region" description="Low complexity" evidence="1">
    <location>
        <begin position="77"/>
        <end position="118"/>
    </location>
</feature>
<protein>
    <recommendedName>
        <fullName evidence="6">B30.2/SPRY domain-containing protein</fullName>
    </recommendedName>
</protein>
<feature type="domain" description="EH" evidence="2">
    <location>
        <begin position="933"/>
        <end position="1022"/>
    </location>
</feature>
<feature type="region of interest" description="Disordered" evidence="1">
    <location>
        <begin position="182"/>
        <end position="238"/>
    </location>
</feature>
<keyword evidence="5" id="KW-1185">Reference proteome</keyword>
<organism evidence="4 5">
    <name type="scientific">Linnemannia gamsii</name>
    <dbReference type="NCBI Taxonomy" id="64522"/>
    <lineage>
        <taxon>Eukaryota</taxon>
        <taxon>Fungi</taxon>
        <taxon>Fungi incertae sedis</taxon>
        <taxon>Mucoromycota</taxon>
        <taxon>Mortierellomycotina</taxon>
        <taxon>Mortierellomycetes</taxon>
        <taxon>Mortierellales</taxon>
        <taxon>Mortierellaceae</taxon>
        <taxon>Linnemannia</taxon>
    </lineage>
</organism>
<evidence type="ECO:0000259" key="3">
    <source>
        <dbReference type="PROSITE" id="PS50188"/>
    </source>
</evidence>
<feature type="compositionally biased region" description="Low complexity" evidence="1">
    <location>
        <begin position="829"/>
        <end position="842"/>
    </location>
</feature>
<proteinExistence type="predicted"/>
<feature type="compositionally biased region" description="Polar residues" evidence="1">
    <location>
        <begin position="343"/>
        <end position="352"/>
    </location>
</feature>
<feature type="region of interest" description="Disordered" evidence="1">
    <location>
        <begin position="253"/>
        <end position="388"/>
    </location>
</feature>
<feature type="domain" description="B30.2/SPRY" evidence="3">
    <location>
        <begin position="1275"/>
        <end position="1465"/>
    </location>
</feature>
<feature type="compositionally biased region" description="Low complexity" evidence="1">
    <location>
        <begin position="1182"/>
        <end position="1204"/>
    </location>
</feature>
<feature type="compositionally biased region" description="Polar residues" evidence="1">
    <location>
        <begin position="1073"/>
        <end position="1084"/>
    </location>
</feature>
<feature type="compositionally biased region" description="Polar residues" evidence="1">
    <location>
        <begin position="1114"/>
        <end position="1132"/>
    </location>
</feature>
<reference evidence="4" key="1">
    <citation type="journal article" date="2020" name="Fungal Divers.">
        <title>Resolving the Mortierellaceae phylogeny through synthesis of multi-gene phylogenetics and phylogenomics.</title>
        <authorList>
            <person name="Vandepol N."/>
            <person name="Liber J."/>
            <person name="Desiro A."/>
            <person name="Na H."/>
            <person name="Kennedy M."/>
            <person name="Barry K."/>
            <person name="Grigoriev I.V."/>
            <person name="Miller A.N."/>
            <person name="O'Donnell K."/>
            <person name="Stajich J.E."/>
            <person name="Bonito G."/>
        </authorList>
    </citation>
    <scope>NUCLEOTIDE SEQUENCE</scope>
    <source>
        <strain evidence="4">NVP60</strain>
    </source>
</reference>
<feature type="region of interest" description="Disordered" evidence="1">
    <location>
        <begin position="1113"/>
        <end position="1134"/>
    </location>
</feature>
<feature type="compositionally biased region" description="Polar residues" evidence="1">
    <location>
        <begin position="1234"/>
        <end position="1263"/>
    </location>
</feature>
<dbReference type="InterPro" id="IPR003877">
    <property type="entry name" value="SPRY_dom"/>
</dbReference>
<gene>
    <name evidence="4" type="ORF">BGZ97_008936</name>
</gene>
<dbReference type="InterPro" id="IPR000261">
    <property type="entry name" value="EH_dom"/>
</dbReference>
<dbReference type="PROSITE" id="PS50188">
    <property type="entry name" value="B302_SPRY"/>
    <property type="match status" value="2"/>
</dbReference>
<dbReference type="InterPro" id="IPR050618">
    <property type="entry name" value="Ubq-SigPath_Reg"/>
</dbReference>
<name>A0A9P6R8M6_9FUNG</name>
<feature type="compositionally biased region" description="Low complexity" evidence="1">
    <location>
        <begin position="16"/>
        <end position="57"/>
    </location>
</feature>
<dbReference type="SMART" id="SM00027">
    <property type="entry name" value="EH"/>
    <property type="match status" value="1"/>
</dbReference>
<comment type="caution">
    <text evidence="4">The sequence shown here is derived from an EMBL/GenBank/DDBJ whole genome shotgun (WGS) entry which is preliminary data.</text>
</comment>
<feature type="region of interest" description="Disordered" evidence="1">
    <location>
        <begin position="829"/>
        <end position="875"/>
    </location>
</feature>
<dbReference type="SUPFAM" id="SSF49899">
    <property type="entry name" value="Concanavalin A-like lectins/glucanases"/>
    <property type="match status" value="2"/>
</dbReference>
<feature type="compositionally biased region" description="Low complexity" evidence="1">
    <location>
        <begin position="1052"/>
        <end position="1072"/>
    </location>
</feature>
<dbReference type="CDD" id="cd12885">
    <property type="entry name" value="SPRY_RanBP_like"/>
    <property type="match status" value="2"/>
</dbReference>
<feature type="compositionally biased region" description="Polar residues" evidence="1">
    <location>
        <begin position="274"/>
        <end position="296"/>
    </location>
</feature>
<feature type="compositionally biased region" description="Low complexity" evidence="1">
    <location>
        <begin position="549"/>
        <end position="562"/>
    </location>
</feature>
<feature type="region of interest" description="Disordered" evidence="1">
    <location>
        <begin position="687"/>
        <end position="726"/>
    </location>
</feature>
<dbReference type="PANTHER" id="PTHR12864">
    <property type="entry name" value="RAN BINDING PROTEIN 9-RELATED"/>
    <property type="match status" value="1"/>
</dbReference>
<feature type="compositionally biased region" description="Low complexity" evidence="1">
    <location>
        <begin position="222"/>
        <end position="238"/>
    </location>
</feature>
<dbReference type="SUPFAM" id="SSF47473">
    <property type="entry name" value="EF-hand"/>
    <property type="match status" value="1"/>
</dbReference>
<feature type="region of interest" description="Disordered" evidence="1">
    <location>
        <begin position="513"/>
        <end position="562"/>
    </location>
</feature>
<feature type="compositionally biased region" description="Polar residues" evidence="1">
    <location>
        <begin position="321"/>
        <end position="336"/>
    </location>
</feature>
<feature type="compositionally biased region" description="Polar residues" evidence="1">
    <location>
        <begin position="373"/>
        <end position="388"/>
    </location>
</feature>
<accession>A0A9P6R8M6</accession>
<dbReference type="EMBL" id="JAAAIN010000417">
    <property type="protein sequence ID" value="KAG0314804.1"/>
    <property type="molecule type" value="Genomic_DNA"/>
</dbReference>
<feature type="compositionally biased region" description="Low complexity" evidence="1">
    <location>
        <begin position="185"/>
        <end position="200"/>
    </location>
</feature>
<feature type="compositionally biased region" description="Polar residues" evidence="1">
    <location>
        <begin position="123"/>
        <end position="132"/>
    </location>
</feature>
<dbReference type="InterPro" id="IPR043136">
    <property type="entry name" value="B30.2/SPRY_sf"/>
</dbReference>
<dbReference type="Pfam" id="PF00622">
    <property type="entry name" value="SPRY"/>
    <property type="match status" value="2"/>
</dbReference>
<feature type="region of interest" description="Disordered" evidence="1">
    <location>
        <begin position="1"/>
        <end position="139"/>
    </location>
</feature>
<feature type="region of interest" description="Disordered" evidence="1">
    <location>
        <begin position="1234"/>
        <end position="1272"/>
    </location>
</feature>
<evidence type="ECO:0000313" key="4">
    <source>
        <dbReference type="EMBL" id="KAG0314804.1"/>
    </source>
</evidence>
<evidence type="ECO:0000259" key="2">
    <source>
        <dbReference type="PROSITE" id="PS50031"/>
    </source>
</evidence>
<feature type="compositionally biased region" description="Polar residues" evidence="1">
    <location>
        <begin position="530"/>
        <end position="539"/>
    </location>
</feature>
<feature type="domain" description="B30.2/SPRY" evidence="3">
    <location>
        <begin position="1468"/>
        <end position="1667"/>
    </location>
</feature>
<feature type="compositionally biased region" description="Low complexity" evidence="1">
    <location>
        <begin position="422"/>
        <end position="441"/>
    </location>
</feature>
<dbReference type="Gene3D" id="2.60.120.920">
    <property type="match status" value="2"/>
</dbReference>
<sequence>MYPHSGQGIPHPYPPLQQQQHQQPQHNHQHPLPYLQQPRPHPQHLNLHQQHQPQQQHGGWPGYPTSNTGAPPPYQPQAPLQQLPRPQSYYSPQTQYKQQPPTPVTSFGTSTSASATSSPYYRPQSTFSPTGTIGSGAPVTPPISSIASMTGGGVSAPTPIAGVGASSPMPTPAPALYKVEVSDSQIQSWQQKQQQQQQQQHNIKVEVSSSTTQPKPQPPLPLSSSSVSSPVITSSQSPVRDVYAEIQLQLKRQSQLQAIQQSSRRDTNVGGATPQLSNSWITGNSTTSPAIPSSMGSAGHSPFPTPSTLPQTPIGGVAGGWQQQPTPVEHQSSLTDVTLPAGSFSQESSLTTLDPAPSAANSVNARVSRPYGPSNQQQSYPSAIEQQSSLTEIDGTVKSGFGLGNQPYSGGNFAGGAGGIFAGSSRPHSSQGQSSNSAYPSAIEQQSSLTEIDSIPSALTEIDNIPSSLTVLDDLPHRLEDQSSLTVVDDLPYGLQEQSSLTEIDNLPHALSDQSPLTEVEEPKKDSPFSPMSGTTNPKDSGIQRKRTSVTPATATATATTTVTATATARATTISATSTVSTPSTTTASVMSSPISPAKKALSDANSAAFTMSNWSLPDDFTEPTTTAAAVQGSGDEDRDQSPPLARTGRAPALININTDWDEDDFEPSTLVDSAKPEVVLYPLSPTTADEFGGRNSPLWKPPSLSAANSINRKRGSVPPVPPAKPASLLLANANRTLNPQSSTEGAELTSEELHVEPPLPILQSTPIRPLIEFDIDTEHIDSEDDIHTEGSEEDDDDDGADIVNEIDEFEALLSKSDGVTALIRDLQSSMTLSRSPSGSSSIARGPAGTDDKDNGNLSPVKRNDSTSSHASQRGNDLVARLADVTLEDTKPIAVSPPQQAVSPVLAAAERTESYDLPRLATTQFEWTFSESEQATYERIYSLWERPAEECVSSDIAGKVFMTLGLSSRDLFAIWQMLNPREESVLRRTQFIAGLHLVTCKVMGYALPDDLPDELMTSAAGVGRIAIPPRPTQGPASILPGAVMTDPVDNAQFQQQKQSTQQQQPSQQQQQQMYGYQSPMSPITSHAAPLPMSVGSNFMHAYDFSGLGGGNSGPIDSNGMNGNSSFKPNESSPFMDYQQLGQQFFYPPMQQQDQQQQQQWPSMPNAEHYVQQALAAQPTPASVSKASSLSRSSKSTSSSNANSTEVAPVIPSKPGPHALHGLAADAPVVLSFESSTTIRGSPPTLDSQKITKPTTVSADTAQKTTGGISNGTTTTVTVMPRVPPIDYEKLYASPPDAFDHESAPPELDVEGNNIKYRSDFKNDMTVSASVTANHPINPRVGVFYFEITIDHFKGNSALSIGIASKALRKNFQVGWDLNSWGFHSDDGFLYFGNGKQNITYSYEYREGDTVGCGVNFLDKAVFFTINGEMMGIAFRFIKESIPLYPAIGLSQAGTEINANFGDQTFLFNIVDYKKSIMAKTIHTQPLMTWSNGTKNEKVFQILPDGLSVIASGRDTGCIRGPKVSPRDKDVFYFEIAILYMPPSELGTITVGVCGKEQSLSDVLGWKPGSYGYSSECGDFLSVSSNRSSLHARSQSGLMKARARGPPFRTGSVVGCGVDFASRELFFTLNGECLGHAFHDLDVLDCFPCVSVIDGGGGGGVGGPLSTLAANGAGGTGAAKPKSSGVSSADRGGFEFKANFGQYAFMFDLAAFETNGGQ</sequence>
<dbReference type="Pfam" id="PF12763">
    <property type="entry name" value="EH"/>
    <property type="match status" value="1"/>
</dbReference>
<evidence type="ECO:0000256" key="1">
    <source>
        <dbReference type="SAM" id="MobiDB-lite"/>
    </source>
</evidence>
<evidence type="ECO:0008006" key="6">
    <source>
        <dbReference type="Google" id="ProtNLM"/>
    </source>
</evidence>
<dbReference type="InterPro" id="IPR044736">
    <property type="entry name" value="Gid1/RanBPM/SPLA_SPRY"/>
</dbReference>
<dbReference type="SMART" id="SM00449">
    <property type="entry name" value="SPRY"/>
    <property type="match status" value="2"/>
</dbReference>
<feature type="region of interest" description="Disordered" evidence="1">
    <location>
        <begin position="574"/>
        <end position="594"/>
    </location>
</feature>
<dbReference type="PROSITE" id="PS50031">
    <property type="entry name" value="EH"/>
    <property type="match status" value="1"/>
</dbReference>
<dbReference type="OrthoDB" id="258495at2759"/>
<dbReference type="InterPro" id="IPR013320">
    <property type="entry name" value="ConA-like_dom_sf"/>
</dbReference>
<feature type="region of interest" description="Disordered" evidence="1">
    <location>
        <begin position="419"/>
        <end position="448"/>
    </location>
</feature>
<feature type="region of interest" description="Disordered" evidence="1">
    <location>
        <begin position="615"/>
        <end position="653"/>
    </location>
</feature>
<feature type="region of interest" description="Disordered" evidence="1">
    <location>
        <begin position="1052"/>
        <end position="1088"/>
    </location>
</feature>
<feature type="compositionally biased region" description="Polar residues" evidence="1">
    <location>
        <begin position="866"/>
        <end position="875"/>
    </location>
</feature>
<dbReference type="InterPro" id="IPR011992">
    <property type="entry name" value="EF-hand-dom_pair"/>
</dbReference>
<dbReference type="Gene3D" id="1.10.238.10">
    <property type="entry name" value="EF-hand"/>
    <property type="match status" value="1"/>
</dbReference>
<evidence type="ECO:0000313" key="5">
    <source>
        <dbReference type="Proteomes" id="UP000823405"/>
    </source>
</evidence>
<feature type="compositionally biased region" description="Polar residues" evidence="1">
    <location>
        <begin position="253"/>
        <end position="262"/>
    </location>
</feature>
<dbReference type="InterPro" id="IPR001870">
    <property type="entry name" value="B30.2/SPRY"/>
</dbReference>
<dbReference type="Proteomes" id="UP000823405">
    <property type="component" value="Unassembled WGS sequence"/>
</dbReference>
<feature type="region of interest" description="Disordered" evidence="1">
    <location>
        <begin position="1175"/>
        <end position="1218"/>
    </location>
</feature>